<dbReference type="Pfam" id="PF03732">
    <property type="entry name" value="Retrotrans_gag"/>
    <property type="match status" value="1"/>
</dbReference>
<dbReference type="AlphaFoldDB" id="A0A8D8UDQ9"/>
<reference evidence="3" key="1">
    <citation type="submission" date="2021-05" db="EMBL/GenBank/DDBJ databases">
        <authorList>
            <person name="Alioto T."/>
            <person name="Alioto T."/>
            <person name="Gomez Garrido J."/>
        </authorList>
    </citation>
    <scope>NUCLEOTIDE SEQUENCE</scope>
</reference>
<protein>
    <recommendedName>
        <fullName evidence="2">Retrotransposon gag domain-containing protein</fullName>
    </recommendedName>
</protein>
<feature type="region of interest" description="Disordered" evidence="1">
    <location>
        <begin position="465"/>
        <end position="485"/>
    </location>
</feature>
<name>A0A8D8UDQ9_9HEMI</name>
<sequence>MSQDGDRMEADAKTIWQAGLLVRNPMRSADVEHLRGEEISHELKVRAQECPAGVKAQRSRLRRVLQSELRGSIGTTVAIPVDIKAANDVSAAVAEMAAEIAGYTVESLPARAAGRLAVRLTHYLYRVGGFPKDDPAVAAIGQRLLEEIPKHLEDLDNLQLEPTDVETDGEEGFISRQVNVELPETGAESQPVVEVVPERVAGPSQGVLCNRTPRPEVSYFEDGFDGAGAMFEERDWTRHLGESPLRRPRVSFAGEGGSSAGLTQHSLSRARPDKYIKCHQWGLTFTGDADSLSVYAFLEKLALKLRVHGVSWEEILPHMSELLGGTAYRWYVSRLDRFTRWEDFELQFRSAFGIPNYRAYTLREIATTQQDATESVTSYVSRMRILFRRCPEKLSENAQLALVIGGALPKYQDLLVIPPFTTLDEVEHMLRRLEVSRSTSVVQHGTREPELERESKPSIVEIEEIPKSGNTKGSARSGTARQARFSSAPRFYSAPHAFPRYQSPQQSPGGVGQVRFAGAAASAPRAPIHCYGCGKPGVIRRHCEVCRSNGPRAGSGNFPTALLTPEPSAVEWR</sequence>
<dbReference type="EMBL" id="HBUF01340655">
    <property type="protein sequence ID" value="CAG6702805.1"/>
    <property type="molecule type" value="Transcribed_RNA"/>
</dbReference>
<evidence type="ECO:0000313" key="3">
    <source>
        <dbReference type="EMBL" id="CAG6702781.1"/>
    </source>
</evidence>
<dbReference type="EMBL" id="HBUF01340653">
    <property type="protein sequence ID" value="CAG6702793.1"/>
    <property type="molecule type" value="Transcribed_RNA"/>
</dbReference>
<evidence type="ECO:0000256" key="1">
    <source>
        <dbReference type="SAM" id="MobiDB-lite"/>
    </source>
</evidence>
<evidence type="ECO:0000259" key="2">
    <source>
        <dbReference type="Pfam" id="PF03732"/>
    </source>
</evidence>
<proteinExistence type="predicted"/>
<feature type="domain" description="Retrotransposon gag" evidence="2">
    <location>
        <begin position="320"/>
        <end position="406"/>
    </location>
</feature>
<feature type="compositionally biased region" description="Polar residues" evidence="1">
    <location>
        <begin position="468"/>
        <end position="480"/>
    </location>
</feature>
<accession>A0A8D8UDQ9</accession>
<dbReference type="EMBL" id="HBUF01340654">
    <property type="protein sequence ID" value="CAG6702799.1"/>
    <property type="molecule type" value="Transcribed_RNA"/>
</dbReference>
<dbReference type="InterPro" id="IPR005162">
    <property type="entry name" value="Retrotrans_gag_dom"/>
</dbReference>
<dbReference type="EMBL" id="HBUF01340656">
    <property type="protein sequence ID" value="CAG6702811.1"/>
    <property type="molecule type" value="Transcribed_RNA"/>
</dbReference>
<organism evidence="3">
    <name type="scientific">Cacopsylla melanoneura</name>
    <dbReference type="NCBI Taxonomy" id="428564"/>
    <lineage>
        <taxon>Eukaryota</taxon>
        <taxon>Metazoa</taxon>
        <taxon>Ecdysozoa</taxon>
        <taxon>Arthropoda</taxon>
        <taxon>Hexapoda</taxon>
        <taxon>Insecta</taxon>
        <taxon>Pterygota</taxon>
        <taxon>Neoptera</taxon>
        <taxon>Paraneoptera</taxon>
        <taxon>Hemiptera</taxon>
        <taxon>Sternorrhyncha</taxon>
        <taxon>Psylloidea</taxon>
        <taxon>Psyllidae</taxon>
        <taxon>Psyllinae</taxon>
        <taxon>Cacopsylla</taxon>
    </lineage>
</organism>
<dbReference type="EMBL" id="HBUF01340651">
    <property type="protein sequence ID" value="CAG6702781.1"/>
    <property type="molecule type" value="Transcribed_RNA"/>
</dbReference>